<feature type="domain" description="HPr" evidence="4">
    <location>
        <begin position="1"/>
        <end position="87"/>
    </location>
</feature>
<accession>A0A9D1A3W2</accession>
<evidence type="ECO:0000259" key="4">
    <source>
        <dbReference type="PROSITE" id="PS51350"/>
    </source>
</evidence>
<dbReference type="InterPro" id="IPR035895">
    <property type="entry name" value="HPr-like_sf"/>
</dbReference>
<dbReference type="NCBIfam" id="TIGR01003">
    <property type="entry name" value="PTS_HPr_family"/>
    <property type="match status" value="1"/>
</dbReference>
<dbReference type="PRINTS" id="PR00107">
    <property type="entry name" value="PHOSPHOCPHPR"/>
</dbReference>
<evidence type="ECO:0000256" key="3">
    <source>
        <dbReference type="ARBA" id="ARBA00022683"/>
    </source>
</evidence>
<dbReference type="AlphaFoldDB" id="A0A9D1A3W2"/>
<evidence type="ECO:0000313" key="6">
    <source>
        <dbReference type="Proteomes" id="UP000824250"/>
    </source>
</evidence>
<reference evidence="5" key="1">
    <citation type="submission" date="2020-10" db="EMBL/GenBank/DDBJ databases">
        <authorList>
            <person name="Gilroy R."/>
        </authorList>
    </citation>
    <scope>NUCLEOTIDE SEQUENCE</scope>
    <source>
        <strain evidence="5">CHK180-2868</strain>
    </source>
</reference>
<keyword evidence="3" id="KW-0598">Phosphotransferase system</keyword>
<evidence type="ECO:0000256" key="1">
    <source>
        <dbReference type="ARBA" id="ARBA00004496"/>
    </source>
</evidence>
<dbReference type="EMBL" id="DVGC01000003">
    <property type="protein sequence ID" value="HIR04510.1"/>
    <property type="molecule type" value="Genomic_DNA"/>
</dbReference>
<dbReference type="GO" id="GO:0005737">
    <property type="term" value="C:cytoplasm"/>
    <property type="evidence" value="ECO:0007669"/>
    <property type="project" value="UniProtKB-SubCell"/>
</dbReference>
<dbReference type="PANTHER" id="PTHR33705:SF2">
    <property type="entry name" value="PHOSPHOCARRIER PROTEIN NPR"/>
    <property type="match status" value="1"/>
</dbReference>
<keyword evidence="2" id="KW-0963">Cytoplasm</keyword>
<dbReference type="SUPFAM" id="SSF55594">
    <property type="entry name" value="HPr-like"/>
    <property type="match status" value="1"/>
</dbReference>
<sequence length="87" mass="9662">MTERNVKVVNPTGLHLRPAGMLCQTAMKFRSKVMLLYKEKEINAKSVLNVMASGIQCGAEVLVRCDGPDENEALEAVCKLIEQELKE</sequence>
<comment type="caution">
    <text evidence="5">The sequence shown here is derived from an EMBL/GenBank/DDBJ whole genome shotgun (WGS) entry which is preliminary data.</text>
</comment>
<organism evidence="5 6">
    <name type="scientific">Candidatus Copromonas faecavium</name>
    <name type="common">nom. illeg.</name>
    <dbReference type="NCBI Taxonomy" id="2840740"/>
    <lineage>
        <taxon>Bacteria</taxon>
        <taxon>Bacillati</taxon>
        <taxon>Bacillota</taxon>
        <taxon>Clostridia</taxon>
        <taxon>Lachnospirales</taxon>
        <taxon>Lachnospiraceae</taxon>
        <taxon>Candidatus Copromonas (nom. illeg.)</taxon>
    </lineage>
</organism>
<gene>
    <name evidence="5" type="ORF">IAB28_00855</name>
</gene>
<dbReference type="PANTHER" id="PTHR33705">
    <property type="entry name" value="PHOSPHOCARRIER PROTEIN HPR"/>
    <property type="match status" value="1"/>
</dbReference>
<dbReference type="InterPro" id="IPR000032">
    <property type="entry name" value="HPr-like"/>
</dbReference>
<name>A0A9D1A3W2_9FIRM</name>
<dbReference type="InterPro" id="IPR050399">
    <property type="entry name" value="HPr"/>
</dbReference>
<evidence type="ECO:0000256" key="2">
    <source>
        <dbReference type="ARBA" id="ARBA00022490"/>
    </source>
</evidence>
<proteinExistence type="predicted"/>
<dbReference type="GO" id="GO:0009401">
    <property type="term" value="P:phosphoenolpyruvate-dependent sugar phosphotransferase system"/>
    <property type="evidence" value="ECO:0007669"/>
    <property type="project" value="UniProtKB-KW"/>
</dbReference>
<dbReference type="Proteomes" id="UP000824250">
    <property type="component" value="Unassembled WGS sequence"/>
</dbReference>
<protein>
    <submittedName>
        <fullName evidence="5">HPr family phosphocarrier protein</fullName>
    </submittedName>
</protein>
<evidence type="ECO:0000313" key="5">
    <source>
        <dbReference type="EMBL" id="HIR04510.1"/>
    </source>
</evidence>
<dbReference type="CDD" id="cd00367">
    <property type="entry name" value="PTS-HPr_like"/>
    <property type="match status" value="1"/>
</dbReference>
<reference evidence="5" key="2">
    <citation type="journal article" date="2021" name="PeerJ">
        <title>Extensive microbial diversity within the chicken gut microbiome revealed by metagenomics and culture.</title>
        <authorList>
            <person name="Gilroy R."/>
            <person name="Ravi A."/>
            <person name="Getino M."/>
            <person name="Pursley I."/>
            <person name="Horton D.L."/>
            <person name="Alikhan N.F."/>
            <person name="Baker D."/>
            <person name="Gharbi K."/>
            <person name="Hall N."/>
            <person name="Watson M."/>
            <person name="Adriaenssens E.M."/>
            <person name="Foster-Nyarko E."/>
            <person name="Jarju S."/>
            <person name="Secka A."/>
            <person name="Antonio M."/>
            <person name="Oren A."/>
            <person name="Chaudhuri R.R."/>
            <person name="La Ragione R."/>
            <person name="Hildebrand F."/>
            <person name="Pallen M.J."/>
        </authorList>
    </citation>
    <scope>NUCLEOTIDE SEQUENCE</scope>
    <source>
        <strain evidence="5">CHK180-2868</strain>
    </source>
</reference>
<comment type="subcellular location">
    <subcellularLocation>
        <location evidence="1">Cytoplasm</location>
    </subcellularLocation>
</comment>
<dbReference type="Pfam" id="PF00381">
    <property type="entry name" value="PTS-HPr"/>
    <property type="match status" value="1"/>
</dbReference>
<dbReference type="PROSITE" id="PS51350">
    <property type="entry name" value="PTS_HPR_DOM"/>
    <property type="match status" value="1"/>
</dbReference>
<dbReference type="Gene3D" id="3.30.1340.10">
    <property type="entry name" value="HPr-like"/>
    <property type="match status" value="1"/>
</dbReference>